<dbReference type="Proteomes" id="UP000005064">
    <property type="component" value="Unassembled WGS sequence"/>
</dbReference>
<dbReference type="AlphaFoldDB" id="H0JVF2"/>
<accession>H0JVF2</accession>
<protein>
    <submittedName>
        <fullName evidence="1">Uncharacterized protein</fullName>
    </submittedName>
</protein>
<proteinExistence type="predicted"/>
<sequence length="64" mass="6533">MTGDLLLIGSTDGRVCLLAPRSPSIALSVISALFGPARPTDPETKIRVKIRAVPGCAEAVTATG</sequence>
<evidence type="ECO:0000313" key="1">
    <source>
        <dbReference type="EMBL" id="EHK81765.1"/>
    </source>
</evidence>
<gene>
    <name evidence="1" type="ORF">AK37_18443</name>
</gene>
<organism evidence="1 2">
    <name type="scientific">Rhodococcus pyridinivorans AK37</name>
    <dbReference type="NCBI Taxonomy" id="1114960"/>
    <lineage>
        <taxon>Bacteria</taxon>
        <taxon>Bacillati</taxon>
        <taxon>Actinomycetota</taxon>
        <taxon>Actinomycetes</taxon>
        <taxon>Mycobacteriales</taxon>
        <taxon>Nocardiaceae</taxon>
        <taxon>Rhodococcus</taxon>
    </lineage>
</organism>
<reference evidence="1 2" key="1">
    <citation type="submission" date="2011-12" db="EMBL/GenBank/DDBJ databases">
        <authorList>
            <person name="Kriszt B."/>
            <person name="Tancsics A."/>
            <person name="Cserhati M."/>
            <person name="Toth A."/>
            <person name="Nagy I."/>
            <person name="Horvath B."/>
            <person name="Tamura T."/>
            <person name="Kukolya J."/>
            <person name="Szoboszlay S."/>
        </authorList>
    </citation>
    <scope>NUCLEOTIDE SEQUENCE [LARGE SCALE GENOMIC DNA]</scope>
    <source>
        <strain evidence="1 2">AK37</strain>
    </source>
</reference>
<comment type="caution">
    <text evidence="1">The sequence shown here is derived from an EMBL/GenBank/DDBJ whole genome shotgun (WGS) entry which is preliminary data.</text>
</comment>
<dbReference type="EMBL" id="AHBW01000053">
    <property type="protein sequence ID" value="EHK81765.1"/>
    <property type="molecule type" value="Genomic_DNA"/>
</dbReference>
<evidence type="ECO:0000313" key="2">
    <source>
        <dbReference type="Proteomes" id="UP000005064"/>
    </source>
</evidence>
<name>H0JVF2_9NOCA</name>